<dbReference type="PANTHER" id="PTHR44051:SF8">
    <property type="entry name" value="GLUTATHIONE S-TRANSFERASE GSTA"/>
    <property type="match status" value="1"/>
</dbReference>
<dbReference type="InterPro" id="IPR036249">
    <property type="entry name" value="Thioredoxin-like_sf"/>
</dbReference>
<dbReference type="PROSITE" id="PS50405">
    <property type="entry name" value="GST_CTER"/>
    <property type="match status" value="1"/>
</dbReference>
<dbReference type="InterPro" id="IPR010987">
    <property type="entry name" value="Glutathione-S-Trfase_C-like"/>
</dbReference>
<reference evidence="1 2" key="1">
    <citation type="submission" date="2016-04" db="EMBL/GenBank/DDBJ databases">
        <title>Complete genome sequence of natural rubber-degrading, novel Gram-negative bacterium, Rhizobacter gummiphilus strain NS21.</title>
        <authorList>
            <person name="Tabata M."/>
            <person name="Kasai D."/>
            <person name="Fukuda M."/>
        </authorList>
    </citation>
    <scope>NUCLEOTIDE SEQUENCE [LARGE SCALE GENOMIC DNA]</scope>
    <source>
        <strain evidence="1 2">NS21</strain>
    </source>
</reference>
<organism evidence="1 2">
    <name type="scientific">Piscinibacter gummiphilus</name>
    <dbReference type="NCBI Taxonomy" id="946333"/>
    <lineage>
        <taxon>Bacteria</taxon>
        <taxon>Pseudomonadati</taxon>
        <taxon>Pseudomonadota</taxon>
        <taxon>Betaproteobacteria</taxon>
        <taxon>Burkholderiales</taxon>
        <taxon>Sphaerotilaceae</taxon>
        <taxon>Piscinibacter</taxon>
    </lineage>
</organism>
<dbReference type="SFLD" id="SFLDG01150">
    <property type="entry name" value="Main.1:_Beta-like"/>
    <property type="match status" value="1"/>
</dbReference>
<dbReference type="AlphaFoldDB" id="A0A1W6LGL0"/>
<keyword evidence="2" id="KW-1185">Reference proteome</keyword>
<dbReference type="SFLD" id="SFLDS00019">
    <property type="entry name" value="Glutathione_Transferase_(cytos"/>
    <property type="match status" value="1"/>
</dbReference>
<dbReference type="Gene3D" id="1.20.1050.10">
    <property type="match status" value="1"/>
</dbReference>
<accession>A0A1W6LGL0</accession>
<dbReference type="OrthoDB" id="8772754at2"/>
<dbReference type="InterPro" id="IPR036282">
    <property type="entry name" value="Glutathione-S-Trfase_C_sf"/>
</dbReference>
<dbReference type="InterPro" id="IPR040079">
    <property type="entry name" value="Glutathione_S-Trfase"/>
</dbReference>
<dbReference type="PANTHER" id="PTHR44051">
    <property type="entry name" value="GLUTATHIONE S-TRANSFERASE-RELATED"/>
    <property type="match status" value="1"/>
</dbReference>
<dbReference type="CDD" id="cd03188">
    <property type="entry name" value="GST_C_Beta"/>
    <property type="match status" value="1"/>
</dbReference>
<dbReference type="GO" id="GO:0016740">
    <property type="term" value="F:transferase activity"/>
    <property type="evidence" value="ECO:0007669"/>
    <property type="project" value="UniProtKB-KW"/>
</dbReference>
<sequence length="209" mass="23128">MKLFYFPGACSLAGHIVLEWIARPYEAVRMSRDSIKSPDYLAMNAGGTVPLLMDDGFALTENVAILGYLGDLHPEAGLLGDGSPRGRADVMRWLAFLNSDVHKAFKPIFVPGRFLDDAGAADALATKARGHIRDYLERLDAQLEGREWLVGERSVADPYLFVLLRWARAKGVHTSDLHNLARFFVRMHDDEGVRQALVNEEGAHALGGR</sequence>
<dbReference type="CDD" id="cd03057">
    <property type="entry name" value="GST_N_Beta"/>
    <property type="match status" value="1"/>
</dbReference>
<dbReference type="SUPFAM" id="SSF52833">
    <property type="entry name" value="Thioredoxin-like"/>
    <property type="match status" value="1"/>
</dbReference>
<dbReference type="InterPro" id="IPR004046">
    <property type="entry name" value="GST_C"/>
</dbReference>
<dbReference type="Pfam" id="PF13417">
    <property type="entry name" value="GST_N_3"/>
    <property type="match status" value="1"/>
</dbReference>
<proteinExistence type="predicted"/>
<dbReference type="SUPFAM" id="SSF47616">
    <property type="entry name" value="GST C-terminal domain-like"/>
    <property type="match status" value="1"/>
</dbReference>
<dbReference type="KEGG" id="rgu:A4W93_27685"/>
<dbReference type="Pfam" id="PF00043">
    <property type="entry name" value="GST_C"/>
    <property type="match status" value="1"/>
</dbReference>
<gene>
    <name evidence="1" type="ORF">A4W93_27685</name>
</gene>
<dbReference type="EMBL" id="CP015118">
    <property type="protein sequence ID" value="ARN23379.1"/>
    <property type="molecule type" value="Genomic_DNA"/>
</dbReference>
<dbReference type="PROSITE" id="PS50404">
    <property type="entry name" value="GST_NTER"/>
    <property type="match status" value="1"/>
</dbReference>
<dbReference type="STRING" id="946333.A4W93_27685"/>
<dbReference type="Gene3D" id="3.40.30.10">
    <property type="entry name" value="Glutaredoxin"/>
    <property type="match status" value="1"/>
</dbReference>
<name>A0A1W6LGL0_9BURK</name>
<dbReference type="Proteomes" id="UP000193427">
    <property type="component" value="Chromosome"/>
</dbReference>
<protein>
    <submittedName>
        <fullName evidence="1">Glutathione S-transferase</fullName>
    </submittedName>
</protein>
<evidence type="ECO:0000313" key="2">
    <source>
        <dbReference type="Proteomes" id="UP000193427"/>
    </source>
</evidence>
<dbReference type="SFLD" id="SFLDG00358">
    <property type="entry name" value="Main_(cytGST)"/>
    <property type="match status" value="1"/>
</dbReference>
<dbReference type="InterPro" id="IPR004045">
    <property type="entry name" value="Glutathione_S-Trfase_N"/>
</dbReference>
<dbReference type="RefSeq" id="WP_085753698.1">
    <property type="nucleotide sequence ID" value="NZ_BSPR01000017.1"/>
</dbReference>
<keyword evidence="1" id="KW-0808">Transferase</keyword>
<evidence type="ECO:0000313" key="1">
    <source>
        <dbReference type="EMBL" id="ARN23379.1"/>
    </source>
</evidence>